<evidence type="ECO:0000313" key="2">
    <source>
        <dbReference type="Proteomes" id="UP000652761"/>
    </source>
</evidence>
<protein>
    <submittedName>
        <fullName evidence="1">Uncharacterized protein</fullName>
    </submittedName>
</protein>
<gene>
    <name evidence="1" type="ORF">Taro_024836</name>
</gene>
<accession>A0A843VFQ0</accession>
<proteinExistence type="predicted"/>
<name>A0A843VFQ0_COLES</name>
<evidence type="ECO:0000313" key="1">
    <source>
        <dbReference type="EMBL" id="MQL92214.1"/>
    </source>
</evidence>
<dbReference type="Proteomes" id="UP000652761">
    <property type="component" value="Unassembled WGS sequence"/>
</dbReference>
<comment type="caution">
    <text evidence="1">The sequence shown here is derived from an EMBL/GenBank/DDBJ whole genome shotgun (WGS) entry which is preliminary data.</text>
</comment>
<dbReference type="OrthoDB" id="851886at2759"/>
<sequence length="245" mass="26766">MGNEFSTSYLVQEFMDCDIPVETLRVSRFLGFVKAAPTEVAAATVQHSVLTSWAAALLFEELREELESWPCPVGKPIEEADSSSEREALGFWFTGACWVQPPALGRRCCAAGAMVDQEAIGVSMKSLAIGYSSSGRRSYAQIISESKPPPTVSIGVKSPGFTDSGEPTVFFTQDEVGMSIAMLKHAVIVRCAYGGSSIPELKSCLSQRLGLKEDFTASSLNHRHLLLSFEVEEDYLKVILRRSLK</sequence>
<reference evidence="1" key="1">
    <citation type="submission" date="2017-07" db="EMBL/GenBank/DDBJ databases">
        <title>Taro Niue Genome Assembly and Annotation.</title>
        <authorList>
            <person name="Atibalentja N."/>
            <person name="Keating K."/>
            <person name="Fields C.J."/>
        </authorList>
    </citation>
    <scope>NUCLEOTIDE SEQUENCE</scope>
    <source>
        <strain evidence="1">Niue_2</strain>
        <tissue evidence="1">Leaf</tissue>
    </source>
</reference>
<dbReference type="EMBL" id="NMUH01001424">
    <property type="protein sequence ID" value="MQL92214.1"/>
    <property type="molecule type" value="Genomic_DNA"/>
</dbReference>
<dbReference type="AlphaFoldDB" id="A0A843VFQ0"/>
<organism evidence="1 2">
    <name type="scientific">Colocasia esculenta</name>
    <name type="common">Wild taro</name>
    <name type="synonym">Arum esculentum</name>
    <dbReference type="NCBI Taxonomy" id="4460"/>
    <lineage>
        <taxon>Eukaryota</taxon>
        <taxon>Viridiplantae</taxon>
        <taxon>Streptophyta</taxon>
        <taxon>Embryophyta</taxon>
        <taxon>Tracheophyta</taxon>
        <taxon>Spermatophyta</taxon>
        <taxon>Magnoliopsida</taxon>
        <taxon>Liliopsida</taxon>
        <taxon>Araceae</taxon>
        <taxon>Aroideae</taxon>
        <taxon>Colocasieae</taxon>
        <taxon>Colocasia</taxon>
    </lineage>
</organism>
<keyword evidence="2" id="KW-1185">Reference proteome</keyword>